<dbReference type="CDD" id="cd02440">
    <property type="entry name" value="AdoMet_MTases"/>
    <property type="match status" value="1"/>
</dbReference>
<dbReference type="InterPro" id="IPR019410">
    <property type="entry name" value="Methyltransf_16"/>
</dbReference>
<sequence>MLENGHLGENAGVQPPTARLPSIKQLENLFLDNKPGVIEFLLGHVDYLRSIYNPPVRGYHRRGRQLVFSVEQDQSHLANIATSSPASDDLSEQAQLEVLRSDAFEQSYALRWLSALLRVTQKDDVMAGFNETDDTARRTFFSLIDSVAALLASCSGTSGAGIITRNFVFYSGAGSVPRSFPERVSVSLTDRPLDNSDFRSVGAQTWGGACVLAEEMIQKPMIFFKGALLRNEDHKDTSEPFRILELGAGTGLVSLVAARLWEGMTHDSTAKDVNIVATDYYPPVLQNLEANVKANFPSSTSDNDGSISCPSKVKISMTRLDWEAFASSDVIQSSMLAQAFDLVLGADIIYEPLHAEWIRECLYKLLRRPTEHIAPRFHLMIPLRPTFAAESGTMENVFPLAKGNSDGTGQELELAIFSKEIIICDVVATSTETKVFQESPEDMDDGEIVRYAYYIIGWGTHR</sequence>
<accession>A0ABR3AHU2</accession>
<dbReference type="EMBL" id="JBBXMP010000001">
    <property type="protein sequence ID" value="KAL0072573.1"/>
    <property type="molecule type" value="Genomic_DNA"/>
</dbReference>
<dbReference type="PANTHER" id="PTHR14614:SF147">
    <property type="entry name" value="S-ADENOSYLMETHIONINE-DEPENDENT METHYLTRANSFERASE OF THE SEVEN BETA-STRAND FAMILY"/>
    <property type="match status" value="1"/>
</dbReference>
<evidence type="ECO:0000313" key="2">
    <source>
        <dbReference type="Proteomes" id="UP001437256"/>
    </source>
</evidence>
<dbReference type="PANTHER" id="PTHR14614">
    <property type="entry name" value="HEPATOCELLULAR CARCINOMA-ASSOCIATED ANTIGEN"/>
    <property type="match status" value="1"/>
</dbReference>
<reference evidence="1 2" key="1">
    <citation type="submission" date="2024-05" db="EMBL/GenBank/DDBJ databases">
        <title>A draft genome resource for the thread blight pathogen Marasmius tenuissimus strain MS-2.</title>
        <authorList>
            <person name="Yulfo-Soto G.E."/>
            <person name="Baruah I.K."/>
            <person name="Amoako-Attah I."/>
            <person name="Bukari Y."/>
            <person name="Meinhardt L.W."/>
            <person name="Bailey B.A."/>
            <person name="Cohen S.P."/>
        </authorList>
    </citation>
    <scope>NUCLEOTIDE SEQUENCE [LARGE SCALE GENOMIC DNA]</scope>
    <source>
        <strain evidence="1 2">MS-2</strain>
    </source>
</reference>
<dbReference type="Proteomes" id="UP001437256">
    <property type="component" value="Unassembled WGS sequence"/>
</dbReference>
<gene>
    <name evidence="1" type="ORF">AAF712_000336</name>
</gene>
<evidence type="ECO:0000313" key="1">
    <source>
        <dbReference type="EMBL" id="KAL0072573.1"/>
    </source>
</evidence>
<keyword evidence="2" id="KW-1185">Reference proteome</keyword>
<protein>
    <submittedName>
        <fullName evidence="1">Uncharacterized protein</fullName>
    </submittedName>
</protein>
<comment type="caution">
    <text evidence="1">The sequence shown here is derived from an EMBL/GenBank/DDBJ whole genome shotgun (WGS) entry which is preliminary data.</text>
</comment>
<name>A0ABR3AHU2_9AGAR</name>
<dbReference type="InterPro" id="IPR029063">
    <property type="entry name" value="SAM-dependent_MTases_sf"/>
</dbReference>
<proteinExistence type="predicted"/>
<dbReference type="Gene3D" id="3.40.50.150">
    <property type="entry name" value="Vaccinia Virus protein VP39"/>
    <property type="match status" value="1"/>
</dbReference>
<dbReference type="SUPFAM" id="SSF53335">
    <property type="entry name" value="S-adenosyl-L-methionine-dependent methyltransferases"/>
    <property type="match status" value="1"/>
</dbReference>
<organism evidence="1 2">
    <name type="scientific">Marasmius tenuissimus</name>
    <dbReference type="NCBI Taxonomy" id="585030"/>
    <lineage>
        <taxon>Eukaryota</taxon>
        <taxon>Fungi</taxon>
        <taxon>Dikarya</taxon>
        <taxon>Basidiomycota</taxon>
        <taxon>Agaricomycotina</taxon>
        <taxon>Agaricomycetes</taxon>
        <taxon>Agaricomycetidae</taxon>
        <taxon>Agaricales</taxon>
        <taxon>Marasmiineae</taxon>
        <taxon>Marasmiaceae</taxon>
        <taxon>Marasmius</taxon>
    </lineage>
</organism>
<dbReference type="Pfam" id="PF10294">
    <property type="entry name" value="Methyltransf_16"/>
    <property type="match status" value="1"/>
</dbReference>